<dbReference type="Proteomes" id="UP001597497">
    <property type="component" value="Unassembled WGS sequence"/>
</dbReference>
<dbReference type="InterPro" id="IPR011701">
    <property type="entry name" value="MFS"/>
</dbReference>
<feature type="transmembrane region" description="Helical" evidence="7">
    <location>
        <begin position="355"/>
        <end position="376"/>
    </location>
</feature>
<evidence type="ECO:0000313" key="10">
    <source>
        <dbReference type="Proteomes" id="UP001597497"/>
    </source>
</evidence>
<dbReference type="EMBL" id="JBHUMM010000006">
    <property type="protein sequence ID" value="MFD2670784.1"/>
    <property type="molecule type" value="Genomic_DNA"/>
</dbReference>
<dbReference type="InterPro" id="IPR004638">
    <property type="entry name" value="EmrB-like"/>
</dbReference>
<feature type="transmembrane region" description="Helical" evidence="7">
    <location>
        <begin position="397"/>
        <end position="418"/>
    </location>
</feature>
<dbReference type="SUPFAM" id="SSF103473">
    <property type="entry name" value="MFS general substrate transporter"/>
    <property type="match status" value="1"/>
</dbReference>
<gene>
    <name evidence="9" type="ORF">ACFSUC_04060</name>
</gene>
<feature type="transmembrane region" description="Helical" evidence="7">
    <location>
        <begin position="46"/>
        <end position="64"/>
    </location>
</feature>
<feature type="transmembrane region" description="Helical" evidence="7">
    <location>
        <begin position="76"/>
        <end position="95"/>
    </location>
</feature>
<sequence>MTEGSKQAYGTLAALFVAMLLASLDQTVVAAVIPHLIEDLSGAHMFFWVFSAYMIAELIAMPIFGKCSDLYGRRKVFLTGISIFIVGSLLCGFAASMTQLIVFRSIQGIGAGAIMPVAFTIVFEVFPPSLRNRMQSFLATVFGISSVMGPVLGAYLAAALSWRWIFYINLPLGLLAVGLLIVNYREERKVIPQRMDVWGLLFMFAGVGSLLFAVELYTATQSWLSLPVMGLFSAAIVFLGLFIRVESRHPDPFIPLGLFRQIRFAAGQAVGFLQGVVMMAVISFMPLYVQWAEGGERTEAGMVIMPMMISIVVGSYIGGKLTEHLNFRHMAILSGGVIIIGCGGLALFISSFSHLIVYAMMAVLGLGFGLTFPLLFTASLHGAGPQHVGTINALIPFFRSIGGAVGVAILGAVQTYRLDATMKEGASESVAWTQSIELVLQSVWFVAVLALLFGWLLGTERLRMPPKEGEEGYEEYRRAMAAQTGSAESSGHA</sequence>
<dbReference type="Gene3D" id="1.20.1720.10">
    <property type="entry name" value="Multidrug resistance protein D"/>
    <property type="match status" value="1"/>
</dbReference>
<keyword evidence="5 7" id="KW-1133">Transmembrane helix</keyword>
<feature type="transmembrane region" description="Helical" evidence="7">
    <location>
        <begin position="137"/>
        <end position="158"/>
    </location>
</feature>
<dbReference type="PANTHER" id="PTHR23501:SF170">
    <property type="entry name" value="MULTIDRUG RESISTANCE PROTEIN 3"/>
    <property type="match status" value="1"/>
</dbReference>
<keyword evidence="2" id="KW-0813">Transport</keyword>
<keyword evidence="3" id="KW-1003">Cell membrane</keyword>
<feature type="transmembrane region" description="Helical" evidence="7">
    <location>
        <begin position="330"/>
        <end position="349"/>
    </location>
</feature>
<dbReference type="RefSeq" id="WP_379928211.1">
    <property type="nucleotide sequence ID" value="NZ_JBHUMM010000006.1"/>
</dbReference>
<accession>A0ABW5R8N6</accession>
<keyword evidence="6 7" id="KW-0472">Membrane</keyword>
<name>A0ABW5R8N6_9BACL</name>
<feature type="transmembrane region" description="Helical" evidence="7">
    <location>
        <begin position="438"/>
        <end position="457"/>
    </location>
</feature>
<feature type="transmembrane region" description="Helical" evidence="7">
    <location>
        <begin position="101"/>
        <end position="125"/>
    </location>
</feature>
<evidence type="ECO:0000256" key="1">
    <source>
        <dbReference type="ARBA" id="ARBA00004651"/>
    </source>
</evidence>
<feature type="domain" description="Major facilitator superfamily (MFS) profile" evidence="8">
    <location>
        <begin position="11"/>
        <end position="462"/>
    </location>
</feature>
<feature type="transmembrane region" description="Helical" evidence="7">
    <location>
        <begin position="223"/>
        <end position="243"/>
    </location>
</feature>
<evidence type="ECO:0000256" key="3">
    <source>
        <dbReference type="ARBA" id="ARBA00022475"/>
    </source>
</evidence>
<evidence type="ECO:0000256" key="4">
    <source>
        <dbReference type="ARBA" id="ARBA00022692"/>
    </source>
</evidence>
<dbReference type="PROSITE" id="PS50850">
    <property type="entry name" value="MFS"/>
    <property type="match status" value="1"/>
</dbReference>
<dbReference type="InterPro" id="IPR005829">
    <property type="entry name" value="Sugar_transporter_CS"/>
</dbReference>
<evidence type="ECO:0000256" key="7">
    <source>
        <dbReference type="SAM" id="Phobius"/>
    </source>
</evidence>
<dbReference type="PROSITE" id="PS00217">
    <property type="entry name" value="SUGAR_TRANSPORT_2"/>
    <property type="match status" value="1"/>
</dbReference>
<dbReference type="NCBIfam" id="TIGR00711">
    <property type="entry name" value="efflux_EmrB"/>
    <property type="match status" value="1"/>
</dbReference>
<protein>
    <submittedName>
        <fullName evidence="9">MDR family MFS transporter</fullName>
    </submittedName>
</protein>
<evidence type="ECO:0000256" key="5">
    <source>
        <dbReference type="ARBA" id="ARBA00022989"/>
    </source>
</evidence>
<feature type="transmembrane region" description="Helical" evidence="7">
    <location>
        <begin position="197"/>
        <end position="217"/>
    </location>
</feature>
<organism evidence="9 10">
    <name type="scientific">Marinicrinis sediminis</name>
    <dbReference type="NCBI Taxonomy" id="1652465"/>
    <lineage>
        <taxon>Bacteria</taxon>
        <taxon>Bacillati</taxon>
        <taxon>Bacillota</taxon>
        <taxon>Bacilli</taxon>
        <taxon>Bacillales</taxon>
        <taxon>Paenibacillaceae</taxon>
    </lineage>
</organism>
<dbReference type="Pfam" id="PF07690">
    <property type="entry name" value="MFS_1"/>
    <property type="match status" value="1"/>
</dbReference>
<evidence type="ECO:0000256" key="2">
    <source>
        <dbReference type="ARBA" id="ARBA00022448"/>
    </source>
</evidence>
<dbReference type="CDD" id="cd17502">
    <property type="entry name" value="MFS_Azr1_MDR_like"/>
    <property type="match status" value="1"/>
</dbReference>
<comment type="subcellular location">
    <subcellularLocation>
        <location evidence="1">Cell membrane</location>
        <topology evidence="1">Multi-pass membrane protein</topology>
    </subcellularLocation>
</comment>
<keyword evidence="4 7" id="KW-0812">Transmembrane</keyword>
<feature type="transmembrane region" description="Helical" evidence="7">
    <location>
        <begin position="264"/>
        <end position="288"/>
    </location>
</feature>
<dbReference type="PRINTS" id="PR01036">
    <property type="entry name" value="TCRTETB"/>
</dbReference>
<reference evidence="10" key="1">
    <citation type="journal article" date="2019" name="Int. J. Syst. Evol. Microbiol.">
        <title>The Global Catalogue of Microorganisms (GCM) 10K type strain sequencing project: providing services to taxonomists for standard genome sequencing and annotation.</title>
        <authorList>
            <consortium name="The Broad Institute Genomics Platform"/>
            <consortium name="The Broad Institute Genome Sequencing Center for Infectious Disease"/>
            <person name="Wu L."/>
            <person name="Ma J."/>
        </authorList>
    </citation>
    <scope>NUCLEOTIDE SEQUENCE [LARGE SCALE GENOMIC DNA]</scope>
    <source>
        <strain evidence="10">KCTC 33676</strain>
    </source>
</reference>
<evidence type="ECO:0000259" key="8">
    <source>
        <dbReference type="PROSITE" id="PS50850"/>
    </source>
</evidence>
<feature type="transmembrane region" description="Helical" evidence="7">
    <location>
        <begin position="164"/>
        <end position="185"/>
    </location>
</feature>
<dbReference type="Gene3D" id="1.20.1250.20">
    <property type="entry name" value="MFS general substrate transporter like domains"/>
    <property type="match status" value="1"/>
</dbReference>
<evidence type="ECO:0000256" key="6">
    <source>
        <dbReference type="ARBA" id="ARBA00023136"/>
    </source>
</evidence>
<proteinExistence type="predicted"/>
<dbReference type="PANTHER" id="PTHR23501">
    <property type="entry name" value="MAJOR FACILITATOR SUPERFAMILY"/>
    <property type="match status" value="1"/>
</dbReference>
<dbReference type="InterPro" id="IPR020846">
    <property type="entry name" value="MFS_dom"/>
</dbReference>
<dbReference type="InterPro" id="IPR036259">
    <property type="entry name" value="MFS_trans_sf"/>
</dbReference>
<evidence type="ECO:0000313" key="9">
    <source>
        <dbReference type="EMBL" id="MFD2670784.1"/>
    </source>
</evidence>
<comment type="caution">
    <text evidence="9">The sequence shown here is derived from an EMBL/GenBank/DDBJ whole genome shotgun (WGS) entry which is preliminary data.</text>
</comment>
<keyword evidence="10" id="KW-1185">Reference proteome</keyword>
<feature type="transmembrane region" description="Helical" evidence="7">
    <location>
        <begin position="300"/>
        <end position="318"/>
    </location>
</feature>